<dbReference type="InterPro" id="IPR013538">
    <property type="entry name" value="ASHA1/2-like_C"/>
</dbReference>
<dbReference type="SUPFAM" id="SSF55961">
    <property type="entry name" value="Bet v1-like"/>
    <property type="match status" value="1"/>
</dbReference>
<gene>
    <name evidence="3" type="ORF">KK083_26455</name>
</gene>
<dbReference type="RefSeq" id="WP_254169107.1">
    <property type="nucleotide sequence ID" value="NZ_JAHESF010000041.1"/>
</dbReference>
<dbReference type="Gene3D" id="3.30.530.20">
    <property type="match status" value="1"/>
</dbReference>
<comment type="similarity">
    <text evidence="1">Belongs to the AHA1 family.</text>
</comment>
<accession>A0AAP2DSM0</accession>
<protein>
    <submittedName>
        <fullName evidence="3">SRPBCC domain-containing protein</fullName>
    </submittedName>
</protein>
<dbReference type="AlphaFoldDB" id="A0AAP2DSM0"/>
<dbReference type="EMBL" id="JAHESF010000041">
    <property type="protein sequence ID" value="MBT1700457.1"/>
    <property type="molecule type" value="Genomic_DNA"/>
</dbReference>
<dbReference type="Proteomes" id="UP001319200">
    <property type="component" value="Unassembled WGS sequence"/>
</dbReference>
<keyword evidence="4" id="KW-1185">Reference proteome</keyword>
<dbReference type="Pfam" id="PF08327">
    <property type="entry name" value="AHSA1"/>
    <property type="match status" value="1"/>
</dbReference>
<evidence type="ECO:0000256" key="1">
    <source>
        <dbReference type="ARBA" id="ARBA00006817"/>
    </source>
</evidence>
<evidence type="ECO:0000259" key="2">
    <source>
        <dbReference type="Pfam" id="PF08327"/>
    </source>
</evidence>
<evidence type="ECO:0000313" key="4">
    <source>
        <dbReference type="Proteomes" id="UP001319200"/>
    </source>
</evidence>
<organism evidence="3 4">
    <name type="scientific">Chryseosolibacter histidini</name>
    <dbReference type="NCBI Taxonomy" id="2782349"/>
    <lineage>
        <taxon>Bacteria</taxon>
        <taxon>Pseudomonadati</taxon>
        <taxon>Bacteroidota</taxon>
        <taxon>Cytophagia</taxon>
        <taxon>Cytophagales</taxon>
        <taxon>Chryseotaleaceae</taxon>
        <taxon>Chryseosolibacter</taxon>
    </lineage>
</organism>
<reference evidence="3 4" key="1">
    <citation type="submission" date="2021-05" db="EMBL/GenBank/DDBJ databases">
        <title>A Polyphasic approach of four new species of the genus Ohtaekwangia: Ohtaekwangia histidinii sp. nov., Ohtaekwangia cretensis sp. nov., Ohtaekwangia indiensis sp. nov., Ohtaekwangia reichenbachii sp. nov. from diverse environment.</title>
        <authorList>
            <person name="Octaviana S."/>
        </authorList>
    </citation>
    <scope>NUCLEOTIDE SEQUENCE [LARGE SCALE GENOMIC DNA]</scope>
    <source>
        <strain evidence="3 4">PWU4</strain>
    </source>
</reference>
<sequence>MAENDLAKRTLSLKKTFDAPIELVWEAWTQPEHIAHWWAPKGMSLTVVEHNFKVGGKWKYVMPMPNGGEFISEGQYSEIVKFQKIVTSANFRPMTEGVEIHALFEKNGNRTNFVFSVIHPTEEYKIQQEKMGFYNGWGSTFDRFATFLATINNKGK</sequence>
<evidence type="ECO:0000313" key="3">
    <source>
        <dbReference type="EMBL" id="MBT1700457.1"/>
    </source>
</evidence>
<name>A0AAP2DSM0_9BACT</name>
<dbReference type="InterPro" id="IPR023393">
    <property type="entry name" value="START-like_dom_sf"/>
</dbReference>
<comment type="caution">
    <text evidence="3">The sequence shown here is derived from an EMBL/GenBank/DDBJ whole genome shotgun (WGS) entry which is preliminary data.</text>
</comment>
<feature type="domain" description="Activator of Hsp90 ATPase homologue 1/2-like C-terminal" evidence="2">
    <location>
        <begin position="18"/>
        <end position="148"/>
    </location>
</feature>
<proteinExistence type="inferred from homology"/>